<dbReference type="GeneID" id="301102241"/>
<dbReference type="AlphaFoldDB" id="A0A7Y6JZD6"/>
<sequence length="90" mass="10052">MDPLDDDRAARIAELERRLYARLREGGYPVAGDGSTSEAGAAACLGCCRSALAKQHAMGKLRLPYRRNGRSRWYAVADLARFMIDGWHNR</sequence>
<accession>A0A7Y6JZD6</accession>
<dbReference type="Proteomes" id="UP000594380">
    <property type="component" value="Unassembled WGS sequence"/>
</dbReference>
<evidence type="ECO:0000313" key="2">
    <source>
        <dbReference type="Proteomes" id="UP000594380"/>
    </source>
</evidence>
<evidence type="ECO:0000313" key="1">
    <source>
        <dbReference type="EMBL" id="NUY01556.1"/>
    </source>
</evidence>
<name>A0A7Y6JZD6_9BURK</name>
<proteinExistence type="predicted"/>
<dbReference type="RefSeq" id="WP_176108032.1">
    <property type="nucleotide sequence ID" value="NZ_JAALDK010000001.1"/>
</dbReference>
<gene>
    <name evidence="1" type="ORF">G5S42_18060</name>
</gene>
<protein>
    <recommendedName>
        <fullName evidence="3">DNA-binding protein</fullName>
    </recommendedName>
</protein>
<evidence type="ECO:0008006" key="3">
    <source>
        <dbReference type="Google" id="ProtNLM"/>
    </source>
</evidence>
<organism evidence="1 2">
    <name type="scientific">Paraburkholderia youngii</name>
    <dbReference type="NCBI Taxonomy" id="2782701"/>
    <lineage>
        <taxon>Bacteria</taxon>
        <taxon>Pseudomonadati</taxon>
        <taxon>Pseudomonadota</taxon>
        <taxon>Betaproteobacteria</taxon>
        <taxon>Burkholderiales</taxon>
        <taxon>Burkholderiaceae</taxon>
        <taxon>Paraburkholderia</taxon>
    </lineage>
</organism>
<reference evidence="1 2" key="1">
    <citation type="submission" date="2020-02" db="EMBL/GenBank/DDBJ databases">
        <title>Paraburkholderia simonii sp. nov. and Paraburkholderia youngii sp. nov. Brazilian and Mexican Mimosa-associated rhizobia.</title>
        <authorList>
            <person name="Mavima L."/>
            <person name="Beukes C.W."/>
            <person name="Chan W.Y."/>
            <person name="Palmer M."/>
            <person name="De Meyer S.E."/>
            <person name="James E.K."/>
            <person name="Venter S.N."/>
            <person name="Steenkamp E.T."/>
        </authorList>
    </citation>
    <scope>NUCLEOTIDE SEQUENCE [LARGE SCALE GENOMIC DNA]</scope>
    <source>
        <strain evidence="1 2">JPY169</strain>
    </source>
</reference>
<comment type="caution">
    <text evidence="1">The sequence shown here is derived from an EMBL/GenBank/DDBJ whole genome shotgun (WGS) entry which is preliminary data.</text>
</comment>
<dbReference type="EMBL" id="JAALDK010000001">
    <property type="protein sequence ID" value="NUY01556.1"/>
    <property type="molecule type" value="Genomic_DNA"/>
</dbReference>